<feature type="domain" description="Flagellar basal-body/hook protein C-terminal" evidence="7">
    <location>
        <begin position="219"/>
        <end position="263"/>
    </location>
</feature>
<evidence type="ECO:0000313" key="12">
    <source>
        <dbReference type="Proteomes" id="UP000323392"/>
    </source>
</evidence>
<comment type="caution">
    <text evidence="9">The sequence shown here is derived from an EMBL/GenBank/DDBJ whole genome shotgun (WGS) entry which is preliminary data.</text>
</comment>
<dbReference type="Proteomes" id="UP000092605">
    <property type="component" value="Unassembled WGS sequence"/>
</dbReference>
<dbReference type="Pfam" id="PF22692">
    <property type="entry name" value="LlgE_F_G_D1"/>
    <property type="match status" value="1"/>
</dbReference>
<dbReference type="InterPro" id="IPR019776">
    <property type="entry name" value="Flagellar_basal_body_rod_CS"/>
</dbReference>
<dbReference type="OrthoDB" id="9804559at2"/>
<dbReference type="EMBL" id="FRBG01000010">
    <property type="protein sequence ID" value="SHL05210.1"/>
    <property type="molecule type" value="Genomic_DNA"/>
</dbReference>
<evidence type="ECO:0000259" key="8">
    <source>
        <dbReference type="Pfam" id="PF22692"/>
    </source>
</evidence>
<evidence type="ECO:0000256" key="1">
    <source>
        <dbReference type="ARBA" id="ARBA00009677"/>
    </source>
</evidence>
<dbReference type="InterPro" id="IPR010930">
    <property type="entry name" value="Flg_bb/hook_C_dom"/>
</dbReference>
<protein>
    <recommendedName>
        <fullName evidence="2 4">Flagellar basal-body rod protein FlgG</fullName>
    </recommendedName>
</protein>
<dbReference type="InterPro" id="IPR001444">
    <property type="entry name" value="Flag_bb_rod_N"/>
</dbReference>
<dbReference type="GO" id="GO:0009426">
    <property type="term" value="C:bacterial-type flagellum basal body, distal rod"/>
    <property type="evidence" value="ECO:0007669"/>
    <property type="project" value="UniProtKB-UniRule"/>
</dbReference>
<dbReference type="NCBIfam" id="TIGR02488">
    <property type="entry name" value="flgG_G_neg"/>
    <property type="match status" value="1"/>
</dbReference>
<name>A0A150FN65_CLOPD</name>
<comment type="similarity">
    <text evidence="1 5">Belongs to the flagella basal body rod proteins family.</text>
</comment>
<reference evidence="10 12" key="2">
    <citation type="submission" date="2016-11" db="EMBL/GenBank/DDBJ databases">
        <authorList>
            <person name="Varghese N."/>
            <person name="Submissions S."/>
        </authorList>
    </citation>
    <scope>NUCLEOTIDE SEQUENCE [LARGE SCALE GENOMIC DNA]</scope>
    <source>
        <strain evidence="10 12">DSM 7308</strain>
    </source>
</reference>
<dbReference type="Pfam" id="PF06429">
    <property type="entry name" value="Flg_bbr_C"/>
    <property type="match status" value="1"/>
</dbReference>
<reference evidence="9 11" key="1">
    <citation type="submission" date="2016-02" db="EMBL/GenBank/DDBJ databases">
        <title>Draft genome sequence for Clostridium paradoxum JW-YL-7.</title>
        <authorList>
            <person name="Utturkar S.M."/>
            <person name="Lancaster A."/>
            <person name="Poole F.L."/>
            <person name="Adams M.W."/>
            <person name="Brown S.D."/>
        </authorList>
    </citation>
    <scope>NUCLEOTIDE SEQUENCE [LARGE SCALE GENOMIC DNA]</scope>
    <source>
        <strain evidence="9 11">JW-YL-7</strain>
    </source>
</reference>
<dbReference type="Proteomes" id="UP000323392">
    <property type="component" value="Unassembled WGS sequence"/>
</dbReference>
<dbReference type="InterPro" id="IPR037925">
    <property type="entry name" value="FlgE/F/G-like"/>
</dbReference>
<dbReference type="AlphaFoldDB" id="A0A150FN65"/>
<proteinExistence type="inferred from homology"/>
<dbReference type="Pfam" id="PF00460">
    <property type="entry name" value="Flg_bb_rod"/>
    <property type="match status" value="1"/>
</dbReference>
<dbReference type="InterPro" id="IPR053967">
    <property type="entry name" value="LlgE_F_G-like_D1"/>
</dbReference>
<evidence type="ECO:0000313" key="9">
    <source>
        <dbReference type="EMBL" id="KXZ39046.1"/>
    </source>
</evidence>
<dbReference type="NCBIfam" id="TIGR03506">
    <property type="entry name" value="FlgEFG_subfam"/>
    <property type="match status" value="2"/>
</dbReference>
<evidence type="ECO:0000256" key="5">
    <source>
        <dbReference type="RuleBase" id="RU362116"/>
    </source>
</evidence>
<evidence type="ECO:0000313" key="11">
    <source>
        <dbReference type="Proteomes" id="UP000092605"/>
    </source>
</evidence>
<evidence type="ECO:0000259" key="6">
    <source>
        <dbReference type="Pfam" id="PF00460"/>
    </source>
</evidence>
<dbReference type="RefSeq" id="WP_066067525.1">
    <property type="nucleotide sequence ID" value="NZ_FRBG01000010.1"/>
</dbReference>
<dbReference type="NCBIfam" id="TIGR02490">
    <property type="entry name" value="flgF"/>
    <property type="match status" value="1"/>
</dbReference>
<dbReference type="STRING" id="1121328.JWYL7_0121"/>
<feature type="domain" description="Flagellar basal body rod protein N-terminal" evidence="6">
    <location>
        <begin position="7"/>
        <end position="35"/>
    </location>
</feature>
<dbReference type="InterPro" id="IPR012834">
    <property type="entry name" value="FlgG_G_neg"/>
</dbReference>
<keyword evidence="12" id="KW-1185">Reference proteome</keyword>
<dbReference type="PANTHER" id="PTHR30435:SF19">
    <property type="entry name" value="FLAGELLAR BASAL-BODY ROD PROTEIN FLGG"/>
    <property type="match status" value="1"/>
</dbReference>
<comment type="subunit">
    <text evidence="3">The basal body constitutes a major portion of the flagellar organelle and consists of four rings (L,P,S, and M) mounted on a central rod. The rod consists of about 26 subunits of FlgG in the distal portion, and FlgB, FlgC and FlgF are thought to build up the proximal portion of the rod with about 6 subunits each.</text>
</comment>
<sequence>MMRAMWTAASGMKAQQLNIDTISNNLANVNTTSYKKQRIEFKDLLYETAKKINLNDGQGKPVNLQIGHGVMASATTRMFESGNLERTDNKTDLALDGPGFFVVQSLSGEMLYTKDGSFKLSIEGDYKKLVTSEGYAVLSDEDKEILIPNNMKDINIDEDGFISVTLEDDEIQTIGRIKISQFINPEGLEAVGRNLFKATFASGQEIPLNERGRNTKIYQGFLETSNVKIVDEMIKLITAQRAYEINSKTIQTADDMMQIANNLRR</sequence>
<feature type="domain" description="Flagellar hook protein FlgE/F/G-like D1" evidence="8">
    <location>
        <begin position="94"/>
        <end position="164"/>
    </location>
</feature>
<evidence type="ECO:0000259" key="7">
    <source>
        <dbReference type="Pfam" id="PF06429"/>
    </source>
</evidence>
<keyword evidence="5" id="KW-0975">Bacterial flagellum</keyword>
<dbReference type="PATRIC" id="fig|1121328.3.peg.119"/>
<keyword evidence="9" id="KW-0969">Cilium</keyword>
<organism evidence="9 11">
    <name type="scientific">Alkalithermobacter thermoalcaliphilus JW-YL-7 = DSM 7308</name>
    <dbReference type="NCBI Taxonomy" id="1121328"/>
    <lineage>
        <taxon>Bacteria</taxon>
        <taxon>Bacillati</taxon>
        <taxon>Bacillota</taxon>
        <taxon>Clostridia</taxon>
        <taxon>Peptostreptococcales</taxon>
        <taxon>Tepidibacteraceae</taxon>
        <taxon>Alkalithermobacter</taxon>
    </lineage>
</organism>
<dbReference type="InterPro" id="IPR020013">
    <property type="entry name" value="Flagellar_FlgE/F/G"/>
</dbReference>
<dbReference type="GO" id="GO:0071978">
    <property type="term" value="P:bacterial-type flagellum-dependent swarming motility"/>
    <property type="evidence" value="ECO:0007669"/>
    <property type="project" value="TreeGrafter"/>
</dbReference>
<dbReference type="SUPFAM" id="SSF117143">
    <property type="entry name" value="Flagellar hook protein flgE"/>
    <property type="match status" value="1"/>
</dbReference>
<dbReference type="PROSITE" id="PS00588">
    <property type="entry name" value="FLAGELLA_BB_ROD"/>
    <property type="match status" value="1"/>
</dbReference>
<evidence type="ECO:0000313" key="10">
    <source>
        <dbReference type="EMBL" id="SHL05210.1"/>
    </source>
</evidence>
<comment type="subcellular location">
    <subcellularLocation>
        <location evidence="5">Bacterial flagellum basal body</location>
    </subcellularLocation>
</comment>
<accession>A0A150FN65</accession>
<keyword evidence="9" id="KW-0966">Cell projection</keyword>
<gene>
    <name evidence="9" type="ORF">JWYL7_0121</name>
    <name evidence="10" type="ORF">SAMN05661008_01365</name>
</gene>
<keyword evidence="9" id="KW-0282">Flagellum</keyword>
<evidence type="ECO:0000256" key="3">
    <source>
        <dbReference type="ARBA" id="ARBA00025933"/>
    </source>
</evidence>
<evidence type="ECO:0000256" key="2">
    <source>
        <dbReference type="ARBA" id="ARBA00017948"/>
    </source>
</evidence>
<dbReference type="EMBL" id="LSFY01000001">
    <property type="protein sequence ID" value="KXZ39046.1"/>
    <property type="molecule type" value="Genomic_DNA"/>
</dbReference>
<dbReference type="PANTHER" id="PTHR30435">
    <property type="entry name" value="FLAGELLAR PROTEIN"/>
    <property type="match status" value="1"/>
</dbReference>
<dbReference type="InterPro" id="IPR012836">
    <property type="entry name" value="FlgF"/>
</dbReference>
<evidence type="ECO:0000256" key="4">
    <source>
        <dbReference type="NCBIfam" id="TIGR02488"/>
    </source>
</evidence>